<dbReference type="AlphaFoldDB" id="A0AAN6Y040"/>
<feature type="compositionally biased region" description="Polar residues" evidence="2">
    <location>
        <begin position="356"/>
        <end position="370"/>
    </location>
</feature>
<feature type="region of interest" description="Disordered" evidence="2">
    <location>
        <begin position="1"/>
        <end position="20"/>
    </location>
</feature>
<feature type="region of interest" description="Disordered" evidence="2">
    <location>
        <begin position="355"/>
        <end position="388"/>
    </location>
</feature>
<gene>
    <name evidence="3" type="ORF">QBC37DRAFT_429851</name>
</gene>
<name>A0AAN6Y040_9PEZI</name>
<feature type="region of interest" description="Disordered" evidence="2">
    <location>
        <begin position="286"/>
        <end position="324"/>
    </location>
</feature>
<sequence length="388" mass="43745">MPQDPNIYGQVPPRKKQKKEINLPSSLAFTSELSSLLAASSSSKATAARPRPSKSKTTDIFSNVKIKRKVAPNDDQDDNKATYKPSCSKNKLNLRETLGTEDEKAEFEHAKRRMESKARLYAAMQRGDYIGKEMGLVDFDRKWAQKQEDPKRPDGYESSSGDDSSDNEDSTEKKEELIEYTDEFGRVRLVTPSQKARMEARVARGQASALELETMSGRPVKAPTNLIFGDAVQTEAFEARDAAAMEELARKRDRSATPPPLTHYDADKEIRIKGVGFFNFSKDEEERAAQMKSLEAERERTLKAREEKQAKEEQRKKELEARKKELEERRRLIGEKRAKKLAENFLDGLGEDLLRSTATSAGPDTASGSSERSEEDVARTKEAAERDE</sequence>
<feature type="compositionally biased region" description="Low complexity" evidence="2">
    <location>
        <begin position="39"/>
        <end position="48"/>
    </location>
</feature>
<dbReference type="PANTHER" id="PTHR15885">
    <property type="entry name" value="COILED-COIL DOMAIN-CONTAINING PROTEIN 174"/>
    <property type="match status" value="1"/>
</dbReference>
<evidence type="ECO:0000256" key="1">
    <source>
        <dbReference type="ARBA" id="ARBA00023054"/>
    </source>
</evidence>
<feature type="compositionally biased region" description="Basic and acidic residues" evidence="2">
    <location>
        <begin position="141"/>
        <end position="155"/>
    </location>
</feature>
<accession>A0AAN6Y040</accession>
<comment type="caution">
    <text evidence="3">The sequence shown here is derived from an EMBL/GenBank/DDBJ whole genome shotgun (WGS) entry which is preliminary data.</text>
</comment>
<dbReference type="Pfam" id="PF13300">
    <property type="entry name" value="DUF4078"/>
    <property type="match status" value="1"/>
</dbReference>
<dbReference type="PANTHER" id="PTHR15885:SF1">
    <property type="entry name" value="COILED-COIL DOMAIN-CONTAINING PROTEIN 174"/>
    <property type="match status" value="1"/>
</dbReference>
<protein>
    <submittedName>
        <fullName evidence="3">Uncharacterized protein</fullName>
    </submittedName>
</protein>
<feature type="region of interest" description="Disordered" evidence="2">
    <location>
        <begin position="141"/>
        <end position="179"/>
    </location>
</feature>
<keyword evidence="1" id="KW-0175">Coiled coil</keyword>
<proteinExistence type="predicted"/>
<reference evidence="3" key="2">
    <citation type="submission" date="2023-05" db="EMBL/GenBank/DDBJ databases">
        <authorList>
            <consortium name="Lawrence Berkeley National Laboratory"/>
            <person name="Steindorff A."/>
            <person name="Hensen N."/>
            <person name="Bonometti L."/>
            <person name="Westerberg I."/>
            <person name="Brannstrom I.O."/>
            <person name="Guillou S."/>
            <person name="Cros-Aarteil S."/>
            <person name="Calhoun S."/>
            <person name="Haridas S."/>
            <person name="Kuo A."/>
            <person name="Mondo S."/>
            <person name="Pangilinan J."/>
            <person name="Riley R."/>
            <person name="Labutti K."/>
            <person name="Andreopoulos B."/>
            <person name="Lipzen A."/>
            <person name="Chen C."/>
            <person name="Yanf M."/>
            <person name="Daum C."/>
            <person name="Ng V."/>
            <person name="Clum A."/>
            <person name="Ohm R."/>
            <person name="Martin F."/>
            <person name="Silar P."/>
            <person name="Natvig D."/>
            <person name="Lalanne C."/>
            <person name="Gautier V."/>
            <person name="Ament-Velasquez S.L."/>
            <person name="Kruys A."/>
            <person name="Hutchinson M.I."/>
            <person name="Powell A.J."/>
            <person name="Barry K."/>
            <person name="Miller A.N."/>
            <person name="Grigoriev I.V."/>
            <person name="Debuchy R."/>
            <person name="Gladieux P."/>
            <person name="Thoren M.H."/>
            <person name="Johannesson H."/>
        </authorList>
    </citation>
    <scope>NUCLEOTIDE SEQUENCE</scope>
    <source>
        <strain evidence="3">PSN293</strain>
    </source>
</reference>
<dbReference type="InterPro" id="IPR025066">
    <property type="entry name" value="CCDC174-like"/>
</dbReference>
<dbReference type="EMBL" id="MU858194">
    <property type="protein sequence ID" value="KAK4209788.1"/>
    <property type="molecule type" value="Genomic_DNA"/>
</dbReference>
<feature type="compositionally biased region" description="Basic and acidic residues" evidence="2">
    <location>
        <begin position="371"/>
        <end position="388"/>
    </location>
</feature>
<dbReference type="GO" id="GO:0005634">
    <property type="term" value="C:nucleus"/>
    <property type="evidence" value="ECO:0007669"/>
    <property type="project" value="TreeGrafter"/>
</dbReference>
<dbReference type="Proteomes" id="UP001301769">
    <property type="component" value="Unassembled WGS sequence"/>
</dbReference>
<evidence type="ECO:0000313" key="3">
    <source>
        <dbReference type="EMBL" id="KAK4209788.1"/>
    </source>
</evidence>
<evidence type="ECO:0000256" key="2">
    <source>
        <dbReference type="SAM" id="MobiDB-lite"/>
    </source>
</evidence>
<feature type="region of interest" description="Disordered" evidence="2">
    <location>
        <begin position="39"/>
        <end position="114"/>
    </location>
</feature>
<reference evidence="3" key="1">
    <citation type="journal article" date="2023" name="Mol. Phylogenet. Evol.">
        <title>Genome-scale phylogeny and comparative genomics of the fungal order Sordariales.</title>
        <authorList>
            <person name="Hensen N."/>
            <person name="Bonometti L."/>
            <person name="Westerberg I."/>
            <person name="Brannstrom I.O."/>
            <person name="Guillou S."/>
            <person name="Cros-Aarteil S."/>
            <person name="Calhoun S."/>
            <person name="Haridas S."/>
            <person name="Kuo A."/>
            <person name="Mondo S."/>
            <person name="Pangilinan J."/>
            <person name="Riley R."/>
            <person name="LaButti K."/>
            <person name="Andreopoulos B."/>
            <person name="Lipzen A."/>
            <person name="Chen C."/>
            <person name="Yan M."/>
            <person name="Daum C."/>
            <person name="Ng V."/>
            <person name="Clum A."/>
            <person name="Steindorff A."/>
            <person name="Ohm R.A."/>
            <person name="Martin F."/>
            <person name="Silar P."/>
            <person name="Natvig D.O."/>
            <person name="Lalanne C."/>
            <person name="Gautier V."/>
            <person name="Ament-Velasquez S.L."/>
            <person name="Kruys A."/>
            <person name="Hutchinson M.I."/>
            <person name="Powell A.J."/>
            <person name="Barry K."/>
            <person name="Miller A.N."/>
            <person name="Grigoriev I.V."/>
            <person name="Debuchy R."/>
            <person name="Gladieux P."/>
            <person name="Hiltunen Thoren M."/>
            <person name="Johannesson H."/>
        </authorList>
    </citation>
    <scope>NUCLEOTIDE SEQUENCE</scope>
    <source>
        <strain evidence="3">PSN293</strain>
    </source>
</reference>
<organism evidence="3 4">
    <name type="scientific">Rhypophila decipiens</name>
    <dbReference type="NCBI Taxonomy" id="261697"/>
    <lineage>
        <taxon>Eukaryota</taxon>
        <taxon>Fungi</taxon>
        <taxon>Dikarya</taxon>
        <taxon>Ascomycota</taxon>
        <taxon>Pezizomycotina</taxon>
        <taxon>Sordariomycetes</taxon>
        <taxon>Sordariomycetidae</taxon>
        <taxon>Sordariales</taxon>
        <taxon>Naviculisporaceae</taxon>
        <taxon>Rhypophila</taxon>
    </lineage>
</organism>
<evidence type="ECO:0000313" key="4">
    <source>
        <dbReference type="Proteomes" id="UP001301769"/>
    </source>
</evidence>
<keyword evidence="4" id="KW-1185">Reference proteome</keyword>